<dbReference type="EMBL" id="MW594439">
    <property type="protein sequence ID" value="QTP72397.1"/>
    <property type="molecule type" value="Genomic_RNA"/>
</dbReference>
<proteinExistence type="predicted"/>
<accession>A0A8A8QCX4</accession>
<sequence>MDLLENATQGTESNCEQGKVLNLLKASGHILTEYTLHEKKVVERNSHEYQKLMKYKTSYTEEGRFLFGSWLLTSDKVPRIFDKKAVIIIKTLNSFVDVVFYDDIFISLTQKICDIFTSLFFQLYKVDAMISFGDKKIYRLENGYTIPHYSMILSKEEERSKRNLENALRTLSNDNEKKCDSTCSLSVSTMKHF</sequence>
<evidence type="ECO:0000313" key="1">
    <source>
        <dbReference type="EMBL" id="QTP72397.1"/>
    </source>
</evidence>
<name>A0A8A8QCX4_9VIRU</name>
<organism evidence="1">
    <name type="scientific">Lettuce ring necrosis virus</name>
    <dbReference type="NCBI Taxonomy" id="274495"/>
    <lineage>
        <taxon>Viruses</taxon>
        <taxon>Riboviria</taxon>
        <taxon>Orthornavirae</taxon>
        <taxon>Negarnaviricota</taxon>
        <taxon>Haploviricotina</taxon>
        <taxon>Milneviricetes</taxon>
        <taxon>Naedrevirales</taxon>
        <taxon>Aspiviridae</taxon>
        <taxon>Ophiovirus</taxon>
        <taxon>Ophiovirus lactucae</taxon>
    </lineage>
</organism>
<protein>
    <submittedName>
        <fullName evidence="1">22 kDa protein</fullName>
    </submittedName>
</protein>
<reference evidence="1" key="1">
    <citation type="submission" date="2021-02" db="EMBL/GenBank/DDBJ databases">
        <title>Comparing RNA input methods and different decreasing in silico sequencing depths to identify viruses infecting tomato crops by High-Throughput Sequencing.</title>
        <authorList>
            <person name="Maachi A."/>
            <person name="Torre C."/>
            <person name="Sempere R.N."/>
            <person name="Hernando Y."/>
            <person name="Aranda M."/>
            <person name="Donaire L."/>
        </authorList>
    </citation>
    <scope>NUCLEOTIDE SEQUENCE</scope>
    <source>
        <strain evidence="1">LRNV/Spanish</strain>
    </source>
</reference>